<keyword evidence="2" id="KW-0479">Metal-binding</keyword>
<dbReference type="PANTHER" id="PTHR24404">
    <property type="entry name" value="ZINC FINGER PROTEIN"/>
    <property type="match status" value="1"/>
</dbReference>
<protein>
    <recommendedName>
        <fullName evidence="9">C2H2-type domain-containing protein</fullName>
    </recommendedName>
</protein>
<dbReference type="Gene3D" id="3.30.160.60">
    <property type="entry name" value="Classic Zinc Finger"/>
    <property type="match status" value="1"/>
</dbReference>
<dbReference type="PROSITE" id="PS00028">
    <property type="entry name" value="ZINC_FINGER_C2H2_1"/>
    <property type="match status" value="1"/>
</dbReference>
<gene>
    <name evidence="10" type="ORF">CEUTPL_LOCUS1387</name>
</gene>
<keyword evidence="5" id="KW-0862">Zinc</keyword>
<dbReference type="InterPro" id="IPR036236">
    <property type="entry name" value="Znf_C2H2_sf"/>
</dbReference>
<evidence type="ECO:0000256" key="1">
    <source>
        <dbReference type="ARBA" id="ARBA00004123"/>
    </source>
</evidence>
<keyword evidence="4" id="KW-0863">Zinc-finger</keyword>
<sequence length="170" mass="19549">MDFYFAFILETNNNSNDSIDTRVICLVSRKSPPEPAQSESTWSSIRASSALPPPPLRLLSPKEESQLSGPIYQDLNIPTKKPLEENTLELTAGPSRNLEQKTFECVDSMYECRNCSKAYRHKSSLCKHRTYECGGKERVFRCTDCNKAFSRKDTLKRHMKLRHDKHHVVL</sequence>
<evidence type="ECO:0000313" key="10">
    <source>
        <dbReference type="EMBL" id="CAG9760664.1"/>
    </source>
</evidence>
<dbReference type="GO" id="GO:0003700">
    <property type="term" value="F:DNA-binding transcription factor activity"/>
    <property type="evidence" value="ECO:0007669"/>
    <property type="project" value="TreeGrafter"/>
</dbReference>
<dbReference type="Pfam" id="PF00096">
    <property type="entry name" value="zf-C2H2"/>
    <property type="match status" value="1"/>
</dbReference>
<evidence type="ECO:0000256" key="7">
    <source>
        <dbReference type="ARBA" id="ARBA00023242"/>
    </source>
</evidence>
<feature type="domain" description="C2H2-type" evidence="9">
    <location>
        <begin position="142"/>
        <end position="163"/>
    </location>
</feature>
<comment type="subcellular location">
    <subcellularLocation>
        <location evidence="1">Nucleus</location>
    </subcellularLocation>
</comment>
<accession>A0A9N9MEA1</accession>
<evidence type="ECO:0000256" key="4">
    <source>
        <dbReference type="ARBA" id="ARBA00022771"/>
    </source>
</evidence>
<dbReference type="Proteomes" id="UP001152799">
    <property type="component" value="Chromosome 1"/>
</dbReference>
<dbReference type="FunFam" id="3.30.160.60:FF:000446">
    <property type="entry name" value="Zinc finger protein"/>
    <property type="match status" value="1"/>
</dbReference>
<dbReference type="GO" id="GO:0000978">
    <property type="term" value="F:RNA polymerase II cis-regulatory region sequence-specific DNA binding"/>
    <property type="evidence" value="ECO:0007669"/>
    <property type="project" value="TreeGrafter"/>
</dbReference>
<dbReference type="SMART" id="SM00355">
    <property type="entry name" value="ZnF_C2H2"/>
    <property type="match status" value="2"/>
</dbReference>
<dbReference type="EMBL" id="OU892277">
    <property type="protein sequence ID" value="CAG9760664.1"/>
    <property type="molecule type" value="Genomic_DNA"/>
</dbReference>
<evidence type="ECO:0000256" key="5">
    <source>
        <dbReference type="ARBA" id="ARBA00022833"/>
    </source>
</evidence>
<dbReference type="PANTHER" id="PTHR24404:SF114">
    <property type="entry name" value="KLUMPFUSS, ISOFORM B-RELATED"/>
    <property type="match status" value="1"/>
</dbReference>
<dbReference type="GO" id="GO:0005634">
    <property type="term" value="C:nucleus"/>
    <property type="evidence" value="ECO:0007669"/>
    <property type="project" value="UniProtKB-SubCell"/>
</dbReference>
<evidence type="ECO:0000256" key="8">
    <source>
        <dbReference type="SAM" id="MobiDB-lite"/>
    </source>
</evidence>
<proteinExistence type="predicted"/>
<keyword evidence="6" id="KW-0238">DNA-binding</keyword>
<evidence type="ECO:0000256" key="2">
    <source>
        <dbReference type="ARBA" id="ARBA00022723"/>
    </source>
</evidence>
<name>A0A9N9MEA1_9CUCU</name>
<dbReference type="InterPro" id="IPR013087">
    <property type="entry name" value="Znf_C2H2_type"/>
</dbReference>
<dbReference type="GO" id="GO:0008270">
    <property type="term" value="F:zinc ion binding"/>
    <property type="evidence" value="ECO:0007669"/>
    <property type="project" value="UniProtKB-KW"/>
</dbReference>
<evidence type="ECO:0000256" key="6">
    <source>
        <dbReference type="ARBA" id="ARBA00023125"/>
    </source>
</evidence>
<evidence type="ECO:0000256" key="3">
    <source>
        <dbReference type="ARBA" id="ARBA00022737"/>
    </source>
</evidence>
<dbReference type="SUPFAM" id="SSF57667">
    <property type="entry name" value="beta-beta-alpha zinc fingers"/>
    <property type="match status" value="1"/>
</dbReference>
<keyword evidence="3" id="KW-0677">Repeat</keyword>
<feature type="region of interest" description="Disordered" evidence="8">
    <location>
        <begin position="31"/>
        <end position="55"/>
    </location>
</feature>
<keyword evidence="7" id="KW-0539">Nucleus</keyword>
<dbReference type="OrthoDB" id="6768722at2759"/>
<evidence type="ECO:0000259" key="9">
    <source>
        <dbReference type="PROSITE" id="PS00028"/>
    </source>
</evidence>
<organism evidence="10 11">
    <name type="scientific">Ceutorhynchus assimilis</name>
    <name type="common">cabbage seed weevil</name>
    <dbReference type="NCBI Taxonomy" id="467358"/>
    <lineage>
        <taxon>Eukaryota</taxon>
        <taxon>Metazoa</taxon>
        <taxon>Ecdysozoa</taxon>
        <taxon>Arthropoda</taxon>
        <taxon>Hexapoda</taxon>
        <taxon>Insecta</taxon>
        <taxon>Pterygota</taxon>
        <taxon>Neoptera</taxon>
        <taxon>Endopterygota</taxon>
        <taxon>Coleoptera</taxon>
        <taxon>Polyphaga</taxon>
        <taxon>Cucujiformia</taxon>
        <taxon>Curculionidae</taxon>
        <taxon>Ceutorhynchinae</taxon>
        <taxon>Ceutorhynchus</taxon>
    </lineage>
</organism>
<dbReference type="AlphaFoldDB" id="A0A9N9MEA1"/>
<dbReference type="GO" id="GO:0006357">
    <property type="term" value="P:regulation of transcription by RNA polymerase II"/>
    <property type="evidence" value="ECO:0007669"/>
    <property type="project" value="TreeGrafter"/>
</dbReference>
<dbReference type="InterPro" id="IPR050589">
    <property type="entry name" value="Ikaros_C2H2-ZF"/>
</dbReference>
<keyword evidence="11" id="KW-1185">Reference proteome</keyword>
<evidence type="ECO:0000313" key="11">
    <source>
        <dbReference type="Proteomes" id="UP001152799"/>
    </source>
</evidence>
<reference evidence="10" key="1">
    <citation type="submission" date="2022-01" db="EMBL/GenBank/DDBJ databases">
        <authorList>
            <person name="King R."/>
        </authorList>
    </citation>
    <scope>NUCLEOTIDE SEQUENCE</scope>
</reference>